<dbReference type="GO" id="GO:0016149">
    <property type="term" value="F:translation release factor activity, codon specific"/>
    <property type="evidence" value="ECO:0007669"/>
    <property type="project" value="InterPro"/>
</dbReference>
<dbReference type="Gene3D" id="6.10.140.1950">
    <property type="match status" value="1"/>
</dbReference>
<evidence type="ECO:0000259" key="4">
    <source>
        <dbReference type="SMART" id="SM00937"/>
    </source>
</evidence>
<comment type="similarity">
    <text evidence="1">Belongs to the prokaryotic/mitochondrial release factor family.</text>
</comment>
<dbReference type="GO" id="GO:0005737">
    <property type="term" value="C:cytoplasm"/>
    <property type="evidence" value="ECO:0007669"/>
    <property type="project" value="UniProtKB-ARBA"/>
</dbReference>
<keyword evidence="3" id="KW-0648">Protein biosynthesis</keyword>
<organism evidence="5">
    <name type="scientific">Brassica cretica</name>
    <name type="common">Mustard</name>
    <dbReference type="NCBI Taxonomy" id="69181"/>
    <lineage>
        <taxon>Eukaryota</taxon>
        <taxon>Viridiplantae</taxon>
        <taxon>Streptophyta</taxon>
        <taxon>Embryophyta</taxon>
        <taxon>Tracheophyta</taxon>
        <taxon>Spermatophyta</taxon>
        <taxon>Magnoliopsida</taxon>
        <taxon>eudicotyledons</taxon>
        <taxon>Gunneridae</taxon>
        <taxon>Pentapetalae</taxon>
        <taxon>rosids</taxon>
        <taxon>malvids</taxon>
        <taxon>Brassicales</taxon>
        <taxon>Brassicaceae</taxon>
        <taxon>Brassiceae</taxon>
        <taxon>Brassica</taxon>
    </lineage>
</organism>
<dbReference type="HAMAP" id="MF_00093">
    <property type="entry name" value="Rel_fac_1"/>
    <property type="match status" value="1"/>
</dbReference>
<dbReference type="SUPFAM" id="SSF75620">
    <property type="entry name" value="Release factor"/>
    <property type="match status" value="1"/>
</dbReference>
<dbReference type="Gene3D" id="3.30.160.20">
    <property type="match status" value="1"/>
</dbReference>
<accession>A0A8S9L760</accession>
<dbReference type="InterPro" id="IPR000352">
    <property type="entry name" value="Pep_chain_release_fac_I"/>
</dbReference>
<dbReference type="Pfam" id="PF00472">
    <property type="entry name" value="RF-1"/>
    <property type="match status" value="1"/>
</dbReference>
<dbReference type="InterPro" id="IPR050057">
    <property type="entry name" value="Prokaryotic/Mito_RF"/>
</dbReference>
<dbReference type="AlphaFoldDB" id="A0A8S9L760"/>
<keyword evidence="2" id="KW-0488">Methylation</keyword>
<name>A0A8S9L760_BRACR</name>
<comment type="caution">
    <text evidence="5">The sequence shown here is derived from an EMBL/GenBank/DDBJ whole genome shotgun (WGS) entry which is preliminary data.</text>
</comment>
<feature type="domain" description="Peptide chain release factor" evidence="4">
    <location>
        <begin position="113"/>
        <end position="228"/>
    </location>
</feature>
<gene>
    <name evidence="5" type="ORF">F2Q70_00024265</name>
</gene>
<dbReference type="FunFam" id="3.30.160.20:FF:000004">
    <property type="entry name" value="Peptide chain release factor 1"/>
    <property type="match status" value="1"/>
</dbReference>
<dbReference type="Gene3D" id="3.30.70.1660">
    <property type="match status" value="1"/>
</dbReference>
<dbReference type="InterPro" id="IPR005139">
    <property type="entry name" value="PCRF"/>
</dbReference>
<evidence type="ECO:0000256" key="2">
    <source>
        <dbReference type="ARBA" id="ARBA00022481"/>
    </source>
</evidence>
<dbReference type="InterPro" id="IPR004373">
    <property type="entry name" value="RF-1"/>
</dbReference>
<dbReference type="SMART" id="SM00937">
    <property type="entry name" value="PCRF"/>
    <property type="match status" value="1"/>
</dbReference>
<reference evidence="5" key="1">
    <citation type="submission" date="2019-12" db="EMBL/GenBank/DDBJ databases">
        <title>Genome sequencing and annotation of Brassica cretica.</title>
        <authorList>
            <person name="Studholme D.J."/>
            <person name="Sarris P.F."/>
        </authorList>
    </citation>
    <scope>NUCLEOTIDE SEQUENCE</scope>
    <source>
        <strain evidence="5">PFS-102/07</strain>
        <tissue evidence="5">Leaf</tissue>
    </source>
</reference>
<dbReference type="NCBIfam" id="TIGR00019">
    <property type="entry name" value="prfA"/>
    <property type="match status" value="1"/>
</dbReference>
<evidence type="ECO:0000256" key="1">
    <source>
        <dbReference type="ARBA" id="ARBA00010835"/>
    </source>
</evidence>
<dbReference type="PANTHER" id="PTHR43804:SF7">
    <property type="entry name" value="LD18447P"/>
    <property type="match status" value="1"/>
</dbReference>
<evidence type="ECO:0000256" key="3">
    <source>
        <dbReference type="ARBA" id="ARBA00022917"/>
    </source>
</evidence>
<proteinExistence type="inferred from homology"/>
<evidence type="ECO:0000313" key="5">
    <source>
        <dbReference type="EMBL" id="KAF2602565.1"/>
    </source>
</evidence>
<protein>
    <recommendedName>
        <fullName evidence="4">Peptide chain release factor domain-containing protein</fullName>
    </recommendedName>
</protein>
<dbReference type="PANTHER" id="PTHR43804">
    <property type="entry name" value="LD18447P"/>
    <property type="match status" value="1"/>
</dbReference>
<dbReference type="Pfam" id="PF03462">
    <property type="entry name" value="PCRF"/>
    <property type="match status" value="1"/>
</dbReference>
<dbReference type="NCBIfam" id="NF001859">
    <property type="entry name" value="PRK00591.1"/>
    <property type="match status" value="1"/>
</dbReference>
<dbReference type="FunFam" id="3.30.70.1660:FF:000002">
    <property type="entry name" value="Peptide chain release factor 1"/>
    <property type="match status" value="1"/>
</dbReference>
<sequence length="410" mass="46541">MRRMFRPMILSSLIRSCSRATHPINRSSLSSMMFRLYSTEVEPQLSPDLIKIMDQRLSAIEHRNAILQRLINQPEYSQEEFSRANKELRKLRDSMELISSLRAIQKEIDGLKTLVSESADDKDMLEMAVSELDEAVEEEKRLQTLLLKSLLPKDEADERDCILEVRAGTGGEEASLFAMDIFRMYERYSQKKGWKFDIVDITESDMKGYKEASAAICGASVYGKLKFESGIHRVQRIPITEKSGRIHTSAVSVAILPQADEVDVQLRNEDLRIDTYRSGGCGGQHANTTNSAVRIIHHPTGIMVSIQDERSQHMNKAKALKVLCAKLYEIERLRLQSSRSKLRSEQIGSGDRSGRIRTYNFPQGRVTDHRVGITHHAIEDMMEGENLDTFIDALLLRQEMDAIASFSSTS</sequence>
<dbReference type="InterPro" id="IPR045853">
    <property type="entry name" value="Pep_chain_release_fac_I_sf"/>
</dbReference>
<dbReference type="EMBL" id="QGKY02000094">
    <property type="protein sequence ID" value="KAF2602565.1"/>
    <property type="molecule type" value="Genomic_DNA"/>
</dbReference>